<dbReference type="Gene3D" id="1.25.10.10">
    <property type="entry name" value="Leucine-rich Repeat Variant"/>
    <property type="match status" value="1"/>
</dbReference>
<dbReference type="GO" id="GO:0000774">
    <property type="term" value="F:adenyl-nucleotide exchange factor activity"/>
    <property type="evidence" value="ECO:0007669"/>
    <property type="project" value="TreeGrafter"/>
</dbReference>
<name>A0A5E4NKE5_9HEMI</name>
<accession>A0A5E4NKE5</accession>
<dbReference type="Pfam" id="PF08609">
    <property type="entry name" value="Fes1"/>
    <property type="match status" value="1"/>
</dbReference>
<evidence type="ECO:0000256" key="1">
    <source>
        <dbReference type="ARBA" id="ARBA00022737"/>
    </source>
</evidence>
<reference evidence="4 5" key="1">
    <citation type="submission" date="2019-08" db="EMBL/GenBank/DDBJ databases">
        <authorList>
            <person name="Alioto T."/>
            <person name="Alioto T."/>
            <person name="Gomez Garrido J."/>
        </authorList>
    </citation>
    <scope>NUCLEOTIDE SEQUENCE [LARGE SCALE GENOMIC DNA]</scope>
</reference>
<dbReference type="EMBL" id="CABPRJ010002376">
    <property type="protein sequence ID" value="VVC44175.1"/>
    <property type="molecule type" value="Genomic_DNA"/>
</dbReference>
<dbReference type="Proteomes" id="UP000325440">
    <property type="component" value="Unassembled WGS sequence"/>
</dbReference>
<feature type="compositionally biased region" description="Polar residues" evidence="2">
    <location>
        <begin position="27"/>
        <end position="41"/>
    </location>
</feature>
<dbReference type="InterPro" id="IPR050693">
    <property type="entry name" value="Hsp70_NEF-Inhibitors"/>
</dbReference>
<keyword evidence="5" id="KW-1185">Reference proteome</keyword>
<sequence length="350" mass="39238">MENEAGASSSSTDFSAPLSIMPPPPTSSVTNLIENDGTQASGGIDVPSNVRNLRDIMKYSTEMTNVSDDSVIDLTLCDEKKNFFTNVLSSMTVNVQEEMHNSINILLDSNKTANELEYAFDVLAEYIDNIDYANDFQKLGGFQIFIPGLKSEHKSVRCKTAEVIATLVQNNPYCQDKFIEHPSYIRLLISLIEKDTIDEVRVKGLHAISSLVRDNVAVFWKFIGFSGNDLVVNALKSSNEKLMIKAAFLIYSTCLMGNDIANMYVDNGVVEIICSIIMNMKNSLEDYHHELLLSTLNQLLQMSPIRVKEICFKVEDFKPALLALHDSYPNDSNYQDEKDEIVCLMKNLNI</sequence>
<dbReference type="InterPro" id="IPR011989">
    <property type="entry name" value="ARM-like"/>
</dbReference>
<feature type="compositionally biased region" description="Polar residues" evidence="2">
    <location>
        <begin position="1"/>
        <end position="14"/>
    </location>
</feature>
<dbReference type="PANTHER" id="PTHR19316">
    <property type="entry name" value="PROTEIN FOLDING REGULATOR"/>
    <property type="match status" value="1"/>
</dbReference>
<feature type="domain" description="Nucleotide exchange factor Fes1" evidence="3">
    <location>
        <begin position="88"/>
        <end position="135"/>
    </location>
</feature>
<protein>
    <submittedName>
        <fullName evidence="4">Armadillo-type fold,Armadillo-like helical,Nucleotide exchange factor Fes1</fullName>
    </submittedName>
</protein>
<organism evidence="4 5">
    <name type="scientific">Cinara cedri</name>
    <dbReference type="NCBI Taxonomy" id="506608"/>
    <lineage>
        <taxon>Eukaryota</taxon>
        <taxon>Metazoa</taxon>
        <taxon>Ecdysozoa</taxon>
        <taxon>Arthropoda</taxon>
        <taxon>Hexapoda</taxon>
        <taxon>Insecta</taxon>
        <taxon>Pterygota</taxon>
        <taxon>Neoptera</taxon>
        <taxon>Paraneoptera</taxon>
        <taxon>Hemiptera</taxon>
        <taxon>Sternorrhyncha</taxon>
        <taxon>Aphidomorpha</taxon>
        <taxon>Aphidoidea</taxon>
        <taxon>Aphididae</taxon>
        <taxon>Lachninae</taxon>
        <taxon>Cinara</taxon>
    </lineage>
</organism>
<gene>
    <name evidence="4" type="ORF">CINCED_3A002751</name>
</gene>
<dbReference type="InterPro" id="IPR016024">
    <property type="entry name" value="ARM-type_fold"/>
</dbReference>
<dbReference type="PANTHER" id="PTHR19316:SF18">
    <property type="entry name" value="HSP70-BINDING PROTEIN 1"/>
    <property type="match status" value="1"/>
</dbReference>
<evidence type="ECO:0000313" key="4">
    <source>
        <dbReference type="EMBL" id="VVC44175.1"/>
    </source>
</evidence>
<feature type="region of interest" description="Disordered" evidence="2">
    <location>
        <begin position="1"/>
        <end position="43"/>
    </location>
</feature>
<proteinExistence type="predicted"/>
<evidence type="ECO:0000256" key="2">
    <source>
        <dbReference type="SAM" id="MobiDB-lite"/>
    </source>
</evidence>
<keyword evidence="1" id="KW-0677">Repeat</keyword>
<dbReference type="SUPFAM" id="SSF48371">
    <property type="entry name" value="ARM repeat"/>
    <property type="match status" value="1"/>
</dbReference>
<evidence type="ECO:0000313" key="5">
    <source>
        <dbReference type="Proteomes" id="UP000325440"/>
    </source>
</evidence>
<dbReference type="InterPro" id="IPR013918">
    <property type="entry name" value="Nucleotide_exch_fac_Fes1"/>
</dbReference>
<dbReference type="GO" id="GO:0005783">
    <property type="term" value="C:endoplasmic reticulum"/>
    <property type="evidence" value="ECO:0007669"/>
    <property type="project" value="TreeGrafter"/>
</dbReference>
<evidence type="ECO:0000259" key="3">
    <source>
        <dbReference type="Pfam" id="PF08609"/>
    </source>
</evidence>
<dbReference type="AlphaFoldDB" id="A0A5E4NKE5"/>
<dbReference type="OrthoDB" id="10250458at2759"/>